<dbReference type="AlphaFoldDB" id="A0A1X7K135"/>
<evidence type="ECO:0000313" key="2">
    <source>
        <dbReference type="Proteomes" id="UP000193309"/>
    </source>
</evidence>
<name>A0A1X7K135_9CORY</name>
<reference evidence="2" key="1">
    <citation type="submission" date="2017-04" db="EMBL/GenBank/DDBJ databases">
        <authorList>
            <person name="Varghese N."/>
            <person name="Submissions S."/>
        </authorList>
    </citation>
    <scope>NUCLEOTIDE SEQUENCE [LARGE SCALE GENOMIC DNA]</scope>
    <source>
        <strain evidence="2">VDS</strain>
    </source>
</reference>
<protein>
    <submittedName>
        <fullName evidence="1">Uncharacterized protein</fullName>
    </submittedName>
</protein>
<dbReference type="EMBL" id="FXAR01000008">
    <property type="protein sequence ID" value="SMG34206.1"/>
    <property type="molecule type" value="Genomic_DNA"/>
</dbReference>
<evidence type="ECO:0000313" key="1">
    <source>
        <dbReference type="EMBL" id="SMG34206.1"/>
    </source>
</evidence>
<dbReference type="Proteomes" id="UP000193309">
    <property type="component" value="Unassembled WGS sequence"/>
</dbReference>
<proteinExistence type="predicted"/>
<gene>
    <name evidence="1" type="ORF">SAMN06295981_2117</name>
</gene>
<accession>A0A1X7K135</accession>
<organism evidence="1 2">
    <name type="scientific">Corynebacterium pollutisoli</name>
    <dbReference type="NCBI Taxonomy" id="1610489"/>
    <lineage>
        <taxon>Bacteria</taxon>
        <taxon>Bacillati</taxon>
        <taxon>Actinomycetota</taxon>
        <taxon>Actinomycetes</taxon>
        <taxon>Mycobacteriales</taxon>
        <taxon>Corynebacteriaceae</taxon>
        <taxon>Corynebacterium</taxon>
    </lineage>
</organism>
<sequence length="33" mass="3573">MEFNPENLVHLDTQEVALVCGPEGCTPVNDDAD</sequence>
<keyword evidence="2" id="KW-1185">Reference proteome</keyword>